<evidence type="ECO:0000313" key="2">
    <source>
        <dbReference type="Proteomes" id="UP000256405"/>
    </source>
</evidence>
<dbReference type="AlphaFoldDB" id="A0A3E0E8X8"/>
<evidence type="ECO:0000313" key="1">
    <source>
        <dbReference type="EMBL" id="REG94692.1"/>
    </source>
</evidence>
<accession>A0A3E0E8X8</accession>
<dbReference type="InterPro" id="IPR003477">
    <property type="entry name" value="PemK-like"/>
</dbReference>
<dbReference type="RefSeq" id="WP_086542064.1">
    <property type="nucleotide sequence ID" value="NZ_MSSW01000040.1"/>
</dbReference>
<dbReference type="SUPFAM" id="SSF50118">
    <property type="entry name" value="Cell growth inhibitor/plasmid maintenance toxic component"/>
    <property type="match status" value="1"/>
</dbReference>
<comment type="caution">
    <text evidence="1">The sequence shown here is derived from an EMBL/GenBank/DDBJ whole genome shotgun (WGS) entry which is preliminary data.</text>
</comment>
<dbReference type="Gene3D" id="2.30.30.110">
    <property type="match status" value="1"/>
</dbReference>
<protein>
    <submittedName>
        <fullName evidence="1">mRNA interferase MazF</fullName>
    </submittedName>
</protein>
<dbReference type="EMBL" id="QUNF01000001">
    <property type="protein sequence ID" value="REG94692.1"/>
    <property type="molecule type" value="Genomic_DNA"/>
</dbReference>
<proteinExistence type="predicted"/>
<dbReference type="GO" id="GO:0003677">
    <property type="term" value="F:DNA binding"/>
    <property type="evidence" value="ECO:0007669"/>
    <property type="project" value="InterPro"/>
</dbReference>
<dbReference type="OrthoDB" id="129822at2"/>
<dbReference type="Proteomes" id="UP000256405">
    <property type="component" value="Unassembled WGS sequence"/>
</dbReference>
<organism evidence="1 2">
    <name type="scientific">Algoriphagus antarcticus</name>
    <dbReference type="NCBI Taxonomy" id="238540"/>
    <lineage>
        <taxon>Bacteria</taxon>
        <taxon>Pseudomonadati</taxon>
        <taxon>Bacteroidota</taxon>
        <taxon>Cytophagia</taxon>
        <taxon>Cytophagales</taxon>
        <taxon>Cyclobacteriaceae</taxon>
        <taxon>Algoriphagus</taxon>
    </lineage>
</organism>
<dbReference type="Pfam" id="PF02452">
    <property type="entry name" value="PemK_toxin"/>
    <property type="match status" value="1"/>
</dbReference>
<reference evidence="1 2" key="1">
    <citation type="submission" date="2018-08" db="EMBL/GenBank/DDBJ databases">
        <title>Genomic Encyclopedia of Archaeal and Bacterial Type Strains, Phase II (KMG-II): from individual species to whole genera.</title>
        <authorList>
            <person name="Goeker M."/>
        </authorList>
    </citation>
    <scope>NUCLEOTIDE SEQUENCE [LARGE SCALE GENOMIC DNA]</scope>
    <source>
        <strain evidence="1 2">DSM 15986</strain>
    </source>
</reference>
<dbReference type="InterPro" id="IPR011067">
    <property type="entry name" value="Plasmid_toxin/cell-grow_inhib"/>
</dbReference>
<name>A0A3E0E8X8_9BACT</name>
<keyword evidence="2" id="KW-1185">Reference proteome</keyword>
<gene>
    <name evidence="1" type="ORF">C8N25_101528</name>
</gene>
<sequence>MMKGDIVLVPFPFTDLTGIKNRPALILLATEIDITVAFISTQLKGASTYDLLVQPSFENGLKKDSLVRVSKIATLDKEIILGKLGSLSIENLEKIDNLLIEAFSIRI</sequence>